<dbReference type="KEGG" id="tng:GSTEN00007805G001"/>
<evidence type="ECO:0000313" key="2">
    <source>
        <dbReference type="EMBL" id="CAF92526.1"/>
    </source>
</evidence>
<organism evidence="2">
    <name type="scientific">Tetraodon nigroviridis</name>
    <name type="common">Spotted green pufferfish</name>
    <name type="synonym">Chelonodon nigroviridis</name>
    <dbReference type="NCBI Taxonomy" id="99883"/>
    <lineage>
        <taxon>Eukaryota</taxon>
        <taxon>Metazoa</taxon>
        <taxon>Chordata</taxon>
        <taxon>Craniata</taxon>
        <taxon>Vertebrata</taxon>
        <taxon>Euteleostomi</taxon>
        <taxon>Actinopterygii</taxon>
        <taxon>Neopterygii</taxon>
        <taxon>Teleostei</taxon>
        <taxon>Neoteleostei</taxon>
        <taxon>Acanthomorphata</taxon>
        <taxon>Eupercaria</taxon>
        <taxon>Tetraodontiformes</taxon>
        <taxon>Tetradontoidea</taxon>
        <taxon>Tetraodontidae</taxon>
        <taxon>Tetraodon</taxon>
    </lineage>
</organism>
<feature type="compositionally biased region" description="Low complexity" evidence="1">
    <location>
        <begin position="266"/>
        <end position="275"/>
    </location>
</feature>
<feature type="compositionally biased region" description="Polar residues" evidence="1">
    <location>
        <begin position="1"/>
        <end position="11"/>
    </location>
</feature>
<feature type="compositionally biased region" description="Polar residues" evidence="1">
    <location>
        <begin position="228"/>
        <end position="241"/>
    </location>
</feature>
<reference evidence="2" key="2">
    <citation type="submission" date="2004-02" db="EMBL/GenBank/DDBJ databases">
        <authorList>
            <consortium name="Genoscope"/>
            <consortium name="Whitehead Institute Centre for Genome Research"/>
        </authorList>
    </citation>
    <scope>NUCLEOTIDE SEQUENCE</scope>
</reference>
<dbReference type="AlphaFoldDB" id="Q4T3K6"/>
<feature type="region of interest" description="Disordered" evidence="1">
    <location>
        <begin position="48"/>
        <end position="275"/>
    </location>
</feature>
<feature type="non-terminal residue" evidence="2">
    <location>
        <position position="384"/>
    </location>
</feature>
<reference evidence="2" key="1">
    <citation type="journal article" date="2004" name="Nature">
        <title>Genome duplication in the teleost fish Tetraodon nigroviridis reveals the early vertebrate proto-karyotype.</title>
        <authorList>
            <person name="Jaillon O."/>
            <person name="Aury J.-M."/>
            <person name="Brunet F."/>
            <person name="Petit J.-L."/>
            <person name="Stange-Thomann N."/>
            <person name="Mauceli E."/>
            <person name="Bouneau L."/>
            <person name="Fischer C."/>
            <person name="Ozouf-Costaz C."/>
            <person name="Bernot A."/>
            <person name="Nicaud S."/>
            <person name="Jaffe D."/>
            <person name="Fisher S."/>
            <person name="Lutfalla G."/>
            <person name="Dossat C."/>
            <person name="Segurens B."/>
            <person name="Dasilva C."/>
            <person name="Salanoubat M."/>
            <person name="Levy M."/>
            <person name="Boudet N."/>
            <person name="Castellano S."/>
            <person name="Anthouard V."/>
            <person name="Jubin C."/>
            <person name="Castelli V."/>
            <person name="Katinka M."/>
            <person name="Vacherie B."/>
            <person name="Biemont C."/>
            <person name="Skalli Z."/>
            <person name="Cattolico L."/>
            <person name="Poulain J."/>
            <person name="De Berardinis V."/>
            <person name="Cruaud C."/>
            <person name="Duprat S."/>
            <person name="Brottier P."/>
            <person name="Coutanceau J.-P."/>
            <person name="Gouzy J."/>
            <person name="Parra G."/>
            <person name="Lardier G."/>
            <person name="Chapple C."/>
            <person name="McKernan K.J."/>
            <person name="McEwan P."/>
            <person name="Bosak S."/>
            <person name="Kellis M."/>
            <person name="Volff J.-N."/>
            <person name="Guigo R."/>
            <person name="Zody M.C."/>
            <person name="Mesirov J."/>
            <person name="Lindblad-Toh K."/>
            <person name="Birren B."/>
            <person name="Nusbaum C."/>
            <person name="Kahn D."/>
            <person name="Robinson-Rechavi M."/>
            <person name="Laudet V."/>
            <person name="Schachter V."/>
            <person name="Quetier F."/>
            <person name="Saurin W."/>
            <person name="Scarpelli C."/>
            <person name="Wincker P."/>
            <person name="Lander E.S."/>
            <person name="Weissenbach J."/>
            <person name="Roest Crollius H."/>
        </authorList>
    </citation>
    <scope>NUCLEOTIDE SEQUENCE [LARGE SCALE GENOMIC DNA]</scope>
</reference>
<gene>
    <name evidence="2" type="ORF">GSTENG00007805001</name>
</gene>
<feature type="region of interest" description="Disordered" evidence="1">
    <location>
        <begin position="1"/>
        <end position="25"/>
    </location>
</feature>
<proteinExistence type="predicted"/>
<feature type="compositionally biased region" description="Basic and acidic residues" evidence="1">
    <location>
        <begin position="52"/>
        <end position="76"/>
    </location>
</feature>
<sequence length="384" mass="42481">MSAEANNQLTADLSAPSLHFSFDKLTGEPDEATRTEVTALILDLIHSATPGAKEEPAEELRPEDAKKYPWTKEKPPKAGASPGEPEPDEVPASKPEAHQGAPGSSEKELNPTGQLGFSEGEELKHASATPELKEEPDDSASSDLEEELEEALASPKLEGEPEEPSVSPEHEEEPEEPSVSPEHEEEPGHASATTEETFNFSELDEEPEELSATPEPTLVSSEPEEPSATPTSDQCETQQEASEAWLFWETQGGASPRPGCEEQAEEALSLSAGEQESPITNQVEKLRRMVRLIVSRIIDHIYLEAKMVYHHDDNLLLVLFEYIWDQVQDEDLCISDHSFEKMDKTIHRVLRRRVGSPNKVLFLLKHSEEPVVADCMTSIVRKLL</sequence>
<evidence type="ECO:0000256" key="1">
    <source>
        <dbReference type="SAM" id="MobiDB-lite"/>
    </source>
</evidence>
<comment type="caution">
    <text evidence="2">The sequence shown here is derived from an EMBL/GenBank/DDBJ whole genome shotgun (WGS) entry which is preliminary data.</text>
</comment>
<accession>Q4T3K6</accession>
<dbReference type="EMBL" id="CAAE01010022">
    <property type="protein sequence ID" value="CAF92526.1"/>
    <property type="molecule type" value="Genomic_DNA"/>
</dbReference>
<name>Q4T3K6_TETNG</name>
<protein>
    <submittedName>
        <fullName evidence="2">(spotted green pufferfish) hypothetical protein</fullName>
    </submittedName>
</protein>
<feature type="compositionally biased region" description="Acidic residues" evidence="1">
    <location>
        <begin position="134"/>
        <end position="150"/>
    </location>
</feature>
<feature type="compositionally biased region" description="Polar residues" evidence="1">
    <location>
        <begin position="191"/>
        <end position="200"/>
    </location>
</feature>